<organism evidence="1 2">
    <name type="scientific">Ideonella aquatica</name>
    <dbReference type="NCBI Taxonomy" id="2824119"/>
    <lineage>
        <taxon>Bacteria</taxon>
        <taxon>Pseudomonadati</taxon>
        <taxon>Pseudomonadota</taxon>
        <taxon>Betaproteobacteria</taxon>
        <taxon>Burkholderiales</taxon>
        <taxon>Sphaerotilaceae</taxon>
        <taxon>Ideonella</taxon>
    </lineage>
</organism>
<evidence type="ECO:0000313" key="1">
    <source>
        <dbReference type="EMBL" id="MBQ0957493.1"/>
    </source>
</evidence>
<protein>
    <recommendedName>
        <fullName evidence="3">Phage tail protein I</fullName>
    </recommendedName>
</protein>
<sequence length="701" mass="74065">MKLPAIAGVRALQGHALWSACHRVDTVLLADGSVVLASPSAPLDEGALGPARAPAGLAFDGHCRLHHVREDGGLEQVIWGRTDAMGVHEEAATRYALQPSPQVQAGGLPASLGALAGQGDFLYLADPAGQAVWVIDTWQQQIARHLPMPAPPLDLAAGDGRVVALLDDGSTWLLAPCDAPQRSPWPAVAGARRLALGPRPPQGGWPLAWVLTQPFEAGAQLHPLHGGAVLPAPGCGALLVEPTVSEDGWHVLVLSRQPGQPLLRWQVGPGETHTLPGLVAPHHDGRGLAWAPDGRVATWTARGLRHAAPARAEHLGAGWLYSIALDAGEDQARWGRVVVEACLPPGTRLRMWACTRDDLDYPDPVAPVVDDVPPTPSAATCAVLLQATPQSLFRDPSQPPLMPAPAEGFSLHDAPVIAPPGRYLWLVLQFEGTRGRSPRLRGLRVESPGHALLQQLPRTLWREPAARDFLDRYLAPIAALLDEWGGTSALRHRLLDPRITPPDALPWLARFVSLVLDPCWPEAVQRRLLLEAAPLLRTRGTLASLQRMLELLTGAQVLIVEHFRLRGGGVVGNPDSIASQAVLGAGYRVGGRIGEPGPGLIADAMPPDEDDFAHRFTVTIVAALSEAQLACARRLVEQHKPAHTAFTLCNAVGGLRAGVGAHVGLSSVLGASGGFQPAVAGQAALGSGFILGRPALQGDTP</sequence>
<comment type="caution">
    <text evidence="1">The sequence shown here is derived from an EMBL/GenBank/DDBJ whole genome shotgun (WGS) entry which is preliminary data.</text>
</comment>
<keyword evidence="2" id="KW-1185">Reference proteome</keyword>
<dbReference type="RefSeq" id="WP_210799790.1">
    <property type="nucleotide sequence ID" value="NZ_JAGQDE010000001.1"/>
</dbReference>
<dbReference type="InterPro" id="IPR011044">
    <property type="entry name" value="Quino_amine_DH_bsu"/>
</dbReference>
<accession>A0A941BI52</accession>
<gene>
    <name evidence="1" type="ORF">KAK06_00850</name>
</gene>
<dbReference type="AlphaFoldDB" id="A0A941BI52"/>
<proteinExistence type="predicted"/>
<dbReference type="InterPro" id="IPR006521">
    <property type="entry name" value="Tail_protein_I"/>
</dbReference>
<reference evidence="1" key="1">
    <citation type="submission" date="2021-04" db="EMBL/GenBank/DDBJ databases">
        <title>The genome sequence of Ideonella sp. 4Y11.</title>
        <authorList>
            <person name="Liu Y."/>
        </authorList>
    </citation>
    <scope>NUCLEOTIDE SEQUENCE</scope>
    <source>
        <strain evidence="1">4Y11</strain>
    </source>
</reference>
<dbReference type="Proteomes" id="UP000678374">
    <property type="component" value="Unassembled WGS sequence"/>
</dbReference>
<name>A0A941BI52_9BURK</name>
<evidence type="ECO:0000313" key="2">
    <source>
        <dbReference type="Proteomes" id="UP000678374"/>
    </source>
</evidence>
<dbReference type="SUPFAM" id="SSF50969">
    <property type="entry name" value="YVTN repeat-like/Quinoprotein amine dehydrogenase"/>
    <property type="match status" value="1"/>
</dbReference>
<dbReference type="PROSITE" id="PS51257">
    <property type="entry name" value="PROKAR_LIPOPROTEIN"/>
    <property type="match status" value="1"/>
</dbReference>
<dbReference type="Pfam" id="PF09684">
    <property type="entry name" value="Tail_P2_I"/>
    <property type="match status" value="1"/>
</dbReference>
<dbReference type="EMBL" id="JAGQDE010000001">
    <property type="protein sequence ID" value="MBQ0957493.1"/>
    <property type="molecule type" value="Genomic_DNA"/>
</dbReference>
<evidence type="ECO:0008006" key="3">
    <source>
        <dbReference type="Google" id="ProtNLM"/>
    </source>
</evidence>